<name>A0AAW1TXA5_9CUCU</name>
<comment type="caution">
    <text evidence="1">The sequence shown here is derived from an EMBL/GenBank/DDBJ whole genome shotgun (WGS) entry which is preliminary data.</text>
</comment>
<dbReference type="Proteomes" id="UP001431783">
    <property type="component" value="Unassembled WGS sequence"/>
</dbReference>
<sequence length="176" mass="19676">MYCRKGHFPRKPTIISSITTFSPTEYGKRQFCVNISKISLIGAALSRVRRACRVVASSNRNEFSRNFTLFTDIVVGKIGIPVPSLAYKSSKLACDVFKDPAMYNNPKSARISTASVGLQSRILLYDGAFFRINSLVFLTTFSTIFSEMNKLQACVNVVTPTPFLRIPASSVRIFWI</sequence>
<dbReference type="EMBL" id="JARQZJ010000036">
    <property type="protein sequence ID" value="KAK9876221.1"/>
    <property type="molecule type" value="Genomic_DNA"/>
</dbReference>
<proteinExistence type="predicted"/>
<reference evidence="1 2" key="1">
    <citation type="submission" date="2023-03" db="EMBL/GenBank/DDBJ databases">
        <title>Genome insight into feeding habits of ladybird beetles.</title>
        <authorList>
            <person name="Li H.-S."/>
            <person name="Huang Y.-H."/>
            <person name="Pang H."/>
        </authorList>
    </citation>
    <scope>NUCLEOTIDE SEQUENCE [LARGE SCALE GENOMIC DNA]</scope>
    <source>
        <strain evidence="1">SYSU_2023b</strain>
        <tissue evidence="1">Whole body</tissue>
    </source>
</reference>
<organism evidence="1 2">
    <name type="scientific">Henosepilachna vigintioctopunctata</name>
    <dbReference type="NCBI Taxonomy" id="420089"/>
    <lineage>
        <taxon>Eukaryota</taxon>
        <taxon>Metazoa</taxon>
        <taxon>Ecdysozoa</taxon>
        <taxon>Arthropoda</taxon>
        <taxon>Hexapoda</taxon>
        <taxon>Insecta</taxon>
        <taxon>Pterygota</taxon>
        <taxon>Neoptera</taxon>
        <taxon>Endopterygota</taxon>
        <taxon>Coleoptera</taxon>
        <taxon>Polyphaga</taxon>
        <taxon>Cucujiformia</taxon>
        <taxon>Coccinelloidea</taxon>
        <taxon>Coccinellidae</taxon>
        <taxon>Epilachninae</taxon>
        <taxon>Epilachnini</taxon>
        <taxon>Henosepilachna</taxon>
    </lineage>
</organism>
<evidence type="ECO:0000313" key="2">
    <source>
        <dbReference type="Proteomes" id="UP001431783"/>
    </source>
</evidence>
<keyword evidence="2" id="KW-1185">Reference proteome</keyword>
<gene>
    <name evidence="1" type="ORF">WA026_012521</name>
</gene>
<evidence type="ECO:0000313" key="1">
    <source>
        <dbReference type="EMBL" id="KAK9876221.1"/>
    </source>
</evidence>
<accession>A0AAW1TXA5</accession>
<dbReference type="AlphaFoldDB" id="A0AAW1TXA5"/>
<protein>
    <submittedName>
        <fullName evidence="1">Uncharacterized protein</fullName>
    </submittedName>
</protein>